<keyword evidence="9 13" id="KW-0472">Membrane</keyword>
<dbReference type="InterPro" id="IPR001708">
    <property type="entry name" value="YidC/ALB3/OXA1/COX18"/>
</dbReference>
<dbReference type="STRING" id="716816.BST96_07605"/>
<dbReference type="OrthoDB" id="9780552at2"/>
<name>A0A1X9NAA5_9GAMM</name>
<comment type="similarity">
    <text evidence="2 13">Belongs to the OXA1/ALB3/YidC family. Type 1 subfamily.</text>
</comment>
<keyword evidence="18" id="KW-1185">Reference proteome</keyword>
<keyword evidence="7 13" id="KW-0653">Protein transport</keyword>
<dbReference type="PRINTS" id="PR00701">
    <property type="entry name" value="60KDINNERMP"/>
</dbReference>
<dbReference type="NCBIfam" id="NF002352">
    <property type="entry name" value="PRK01318.1-3"/>
    <property type="match status" value="1"/>
</dbReference>
<organism evidence="17 18">
    <name type="scientific">Oceanicoccus sagamiensis</name>
    <dbReference type="NCBI Taxonomy" id="716816"/>
    <lineage>
        <taxon>Bacteria</taxon>
        <taxon>Pseudomonadati</taxon>
        <taxon>Pseudomonadota</taxon>
        <taxon>Gammaproteobacteria</taxon>
        <taxon>Cellvibrionales</taxon>
        <taxon>Spongiibacteraceae</taxon>
        <taxon>Oceanicoccus</taxon>
    </lineage>
</organism>
<dbReference type="InterPro" id="IPR047196">
    <property type="entry name" value="YidC_ALB_C"/>
</dbReference>
<evidence type="ECO:0000256" key="11">
    <source>
        <dbReference type="ARBA" id="ARBA00033245"/>
    </source>
</evidence>
<keyword evidence="10 13" id="KW-0143">Chaperone</keyword>
<evidence type="ECO:0000256" key="12">
    <source>
        <dbReference type="ARBA" id="ARBA00033342"/>
    </source>
</evidence>
<keyword evidence="8 13" id="KW-1133">Transmembrane helix</keyword>
<keyword evidence="6 13" id="KW-0812">Transmembrane</keyword>
<dbReference type="InterPro" id="IPR038221">
    <property type="entry name" value="YidC_periplasmic_sf"/>
</dbReference>
<evidence type="ECO:0000259" key="15">
    <source>
        <dbReference type="Pfam" id="PF02096"/>
    </source>
</evidence>
<comment type="subunit">
    <text evidence="13">Interacts with the Sec translocase complex via SecD. Specifically interacts with transmembrane segments of nascent integral membrane proteins during membrane integration.</text>
</comment>
<keyword evidence="5 13" id="KW-1003">Cell membrane</keyword>
<feature type="region of interest" description="Disordered" evidence="14">
    <location>
        <begin position="44"/>
        <end position="83"/>
    </location>
</feature>
<dbReference type="GO" id="GO:0051205">
    <property type="term" value="P:protein insertion into membrane"/>
    <property type="evidence" value="ECO:0007669"/>
    <property type="project" value="TreeGrafter"/>
</dbReference>
<evidence type="ECO:0000256" key="8">
    <source>
        <dbReference type="ARBA" id="ARBA00022989"/>
    </source>
</evidence>
<dbReference type="InterPro" id="IPR028055">
    <property type="entry name" value="YidC/Oxa/ALB_C"/>
</dbReference>
<keyword evidence="4 13" id="KW-0813">Transport</keyword>
<dbReference type="AlphaFoldDB" id="A0A1X9NAA5"/>
<dbReference type="Pfam" id="PF14849">
    <property type="entry name" value="YidC_periplas"/>
    <property type="match status" value="1"/>
</dbReference>
<dbReference type="InterPro" id="IPR019998">
    <property type="entry name" value="Membr_insert_YidC"/>
</dbReference>
<dbReference type="CDD" id="cd20070">
    <property type="entry name" value="5TM_YidC_Alb3"/>
    <property type="match status" value="1"/>
</dbReference>
<dbReference type="Gene3D" id="2.70.98.90">
    <property type="match status" value="1"/>
</dbReference>
<feature type="transmembrane region" description="Helical" evidence="13">
    <location>
        <begin position="527"/>
        <end position="547"/>
    </location>
</feature>
<sequence length="566" mass="64074">MDFQRYLLIGAIAALSFMLLTEWVNFKDERKGTDVVAAYQQQQNTGNTTPAATVPESAFPTATASSNNDADIPSLEPEEPSNETAFVENIDRVKVRTDALEIDINTQGGDIVFAALPKHYAELDNPDVPFTLLEQSNLRTYIAQSGLIGVNGIDTSKGRAQYTSQQREYRLEDGQDELLVDLIYQASNEVTITKRFRFTRGEYLIDIQYLIDNRGSLPWTGGMFGQLKRDNTPDPAQDSSGMGLAPYLGAAIHLPDEPYSKVSFEDIAEKQFPKQNLEGGWVAMIQHYFTSAWIPDPSQTHTYSMLKAKDDANIIRFTSPQVTVNAGETGKIISQLYTGPKDQYRLEEISSGLELTVDYGILWWIAQPLFWLLTKLHGYLGNWGFAIIAVTVLVKAAFFQLNAKAYTSMANMRKVQPKLTAIRERYADDRQKQSAEMMNLYKKEKINPLGGCLPILVQMPVFISLYWVLMESVELRHAPFIGYIDDLSVMDPYFILPLIMGVSMFIQQKLNPPPPDPMQAKVMQWMPVMFTFFFLFFPAGLVLYWVVNNTLSIIQQYIITKRIENE</sequence>
<dbReference type="EMBL" id="CP019343">
    <property type="protein sequence ID" value="ARN73994.1"/>
    <property type="molecule type" value="Genomic_DNA"/>
</dbReference>
<comment type="function">
    <text evidence="13">Required for the insertion and/or proper folding and/or complex formation of integral membrane proteins into the membrane. Involved in integration of membrane proteins that insert both dependently and independently of the Sec translocase complex, as well as at least some lipoproteins. Aids folding of multispanning membrane proteins.</text>
</comment>
<dbReference type="Pfam" id="PF02096">
    <property type="entry name" value="60KD_IMP"/>
    <property type="match status" value="1"/>
</dbReference>
<feature type="transmembrane region" description="Helical" evidence="13">
    <location>
        <begin position="446"/>
        <end position="469"/>
    </location>
</feature>
<evidence type="ECO:0000256" key="3">
    <source>
        <dbReference type="ARBA" id="ARBA00015325"/>
    </source>
</evidence>
<evidence type="ECO:0000313" key="17">
    <source>
        <dbReference type="EMBL" id="ARN73994.1"/>
    </source>
</evidence>
<evidence type="ECO:0000256" key="1">
    <source>
        <dbReference type="ARBA" id="ARBA00004429"/>
    </source>
</evidence>
<feature type="domain" description="Membrane insertase YidC/Oxa/ALB C-terminal" evidence="15">
    <location>
        <begin position="383"/>
        <end position="561"/>
    </location>
</feature>
<evidence type="ECO:0000259" key="16">
    <source>
        <dbReference type="Pfam" id="PF14849"/>
    </source>
</evidence>
<dbReference type="NCBIfam" id="TIGR03593">
    <property type="entry name" value="yidC_nterm"/>
    <property type="match status" value="1"/>
</dbReference>
<comment type="subcellular location">
    <subcellularLocation>
        <location evidence="1">Cell inner membrane</location>
        <topology evidence="1">Multi-pass membrane protein</topology>
    </subcellularLocation>
    <subcellularLocation>
        <location evidence="13">Cell membrane</location>
        <topology evidence="13">Multi-pass membrane protein</topology>
    </subcellularLocation>
</comment>
<dbReference type="PANTHER" id="PTHR12428:SF65">
    <property type="entry name" value="CYTOCHROME C OXIDASE ASSEMBLY PROTEIN COX18, MITOCHONDRIAL"/>
    <property type="match status" value="1"/>
</dbReference>
<dbReference type="GO" id="GO:0005886">
    <property type="term" value="C:plasma membrane"/>
    <property type="evidence" value="ECO:0007669"/>
    <property type="project" value="UniProtKB-SubCell"/>
</dbReference>
<accession>A0A1X9NAA5</accession>
<dbReference type="NCBIfam" id="NF002353">
    <property type="entry name" value="PRK01318.1-4"/>
    <property type="match status" value="1"/>
</dbReference>
<feature type="transmembrane region" description="Helical" evidence="13">
    <location>
        <begin position="380"/>
        <end position="403"/>
    </location>
</feature>
<dbReference type="Proteomes" id="UP000193450">
    <property type="component" value="Chromosome"/>
</dbReference>
<dbReference type="GO" id="GO:0015031">
    <property type="term" value="P:protein transport"/>
    <property type="evidence" value="ECO:0007669"/>
    <property type="project" value="UniProtKB-KW"/>
</dbReference>
<feature type="domain" description="Membrane insertase YidC N-terminal" evidence="16">
    <location>
        <begin position="92"/>
        <end position="372"/>
    </location>
</feature>
<evidence type="ECO:0000256" key="4">
    <source>
        <dbReference type="ARBA" id="ARBA00022448"/>
    </source>
</evidence>
<evidence type="ECO:0000256" key="13">
    <source>
        <dbReference type="HAMAP-Rule" id="MF_01810"/>
    </source>
</evidence>
<gene>
    <name evidence="13" type="primary">yidC</name>
    <name evidence="17" type="ORF">BST96_07605</name>
</gene>
<proteinExistence type="inferred from homology"/>
<evidence type="ECO:0000256" key="2">
    <source>
        <dbReference type="ARBA" id="ARBA00010527"/>
    </source>
</evidence>
<dbReference type="HAMAP" id="MF_01810">
    <property type="entry name" value="YidC_type1"/>
    <property type="match status" value="1"/>
</dbReference>
<evidence type="ECO:0000256" key="14">
    <source>
        <dbReference type="SAM" id="MobiDB-lite"/>
    </source>
</evidence>
<dbReference type="KEGG" id="osg:BST96_07605"/>
<evidence type="ECO:0000256" key="7">
    <source>
        <dbReference type="ARBA" id="ARBA00022927"/>
    </source>
</evidence>
<dbReference type="PRINTS" id="PR01900">
    <property type="entry name" value="YIDCPROTEIN"/>
</dbReference>
<dbReference type="RefSeq" id="WP_085758123.1">
    <property type="nucleotide sequence ID" value="NZ_CP019343.1"/>
</dbReference>
<protein>
    <recommendedName>
        <fullName evidence="3 13">Membrane protein insertase YidC</fullName>
    </recommendedName>
    <alternativeName>
        <fullName evidence="12 13">Foldase YidC</fullName>
    </alternativeName>
    <alternativeName>
        <fullName evidence="11 13">Membrane integrase YidC</fullName>
    </alternativeName>
    <alternativeName>
        <fullName evidence="13">Membrane protein YidC</fullName>
    </alternativeName>
</protein>
<dbReference type="CDD" id="cd19961">
    <property type="entry name" value="EcYidC-like_peri"/>
    <property type="match status" value="1"/>
</dbReference>
<feature type="transmembrane region" description="Helical" evidence="13">
    <location>
        <begin position="6"/>
        <end position="24"/>
    </location>
</feature>
<evidence type="ECO:0000256" key="6">
    <source>
        <dbReference type="ARBA" id="ARBA00022692"/>
    </source>
</evidence>
<evidence type="ECO:0000256" key="5">
    <source>
        <dbReference type="ARBA" id="ARBA00022475"/>
    </source>
</evidence>
<dbReference type="PANTHER" id="PTHR12428">
    <property type="entry name" value="OXA1"/>
    <property type="match status" value="1"/>
</dbReference>
<feature type="compositionally biased region" description="Polar residues" evidence="14">
    <location>
        <begin position="60"/>
        <end position="69"/>
    </location>
</feature>
<evidence type="ECO:0000256" key="10">
    <source>
        <dbReference type="ARBA" id="ARBA00023186"/>
    </source>
</evidence>
<dbReference type="GO" id="GO:0032977">
    <property type="term" value="F:membrane insertase activity"/>
    <property type="evidence" value="ECO:0007669"/>
    <property type="project" value="InterPro"/>
</dbReference>
<dbReference type="NCBIfam" id="TIGR03592">
    <property type="entry name" value="yidC_oxa1_cterm"/>
    <property type="match status" value="1"/>
</dbReference>
<evidence type="ECO:0000313" key="18">
    <source>
        <dbReference type="Proteomes" id="UP000193450"/>
    </source>
</evidence>
<dbReference type="InterPro" id="IPR028053">
    <property type="entry name" value="Membr_insert_YidC_N"/>
</dbReference>
<evidence type="ECO:0000256" key="9">
    <source>
        <dbReference type="ARBA" id="ARBA00023136"/>
    </source>
</evidence>
<reference evidence="17 18" key="1">
    <citation type="submission" date="2016-11" db="EMBL/GenBank/DDBJ databases">
        <title>Trade-off between light-utilization and light-protection in marine flavobacteria.</title>
        <authorList>
            <person name="Kumagai Y."/>
        </authorList>
    </citation>
    <scope>NUCLEOTIDE SEQUENCE [LARGE SCALE GENOMIC DNA]</scope>
    <source>
        <strain evidence="17 18">NBRC 107125</strain>
    </source>
</reference>